<dbReference type="Pfam" id="PF08666">
    <property type="entry name" value="SAF"/>
    <property type="match status" value="1"/>
</dbReference>
<dbReference type="NCBIfam" id="TIGR03569">
    <property type="entry name" value="NeuB_NnaB"/>
    <property type="match status" value="1"/>
</dbReference>
<name>A0A1M5KYU0_9BACT</name>
<dbReference type="CDD" id="cd11615">
    <property type="entry name" value="SAF_NeuB_like"/>
    <property type="match status" value="1"/>
</dbReference>
<dbReference type="GO" id="GO:0047444">
    <property type="term" value="F:N-acylneuraminate-9-phosphate synthase activity"/>
    <property type="evidence" value="ECO:0007669"/>
    <property type="project" value="TreeGrafter"/>
</dbReference>
<sequence length="342" mass="37359">MENKTLIIAEAGVNHNGDLDLAKQLVDVAASAGADFVKFQTFTAEKLVSPAAVKAAYQQKNFSGQDNSQLNMLKKLELDEAKHQVLMNYARERGVAFLSTAFDLESVDLLNDLGIPLFKIPSGEMTNLPLIQKIGRLAKPVILSTGMCNLGDIEAALEALYNVGVAKKNITVLHCNTQYPTPMNDVNLKAMQTIAQAFDVAVGYSDHTTGIEVPIAAVALGATVIEKHFTLDRNLPGPDHKASLEPAELIDMVRSIRNIEKALGSSIKQPSESEKPNIQVARKSIHLVADKREGELIQDHDLVMLRPGDGISPMQYESVLGLRVLKDLPAGHKLAWKDFKYE</sequence>
<keyword evidence="3" id="KW-1185">Reference proteome</keyword>
<proteinExistence type="predicted"/>
<dbReference type="RefSeq" id="WP_073131482.1">
    <property type="nucleotide sequence ID" value="NZ_FQWQ01000001.1"/>
</dbReference>
<dbReference type="InterPro" id="IPR013132">
    <property type="entry name" value="PseI/NeuA/B-like_N"/>
</dbReference>
<dbReference type="AlphaFoldDB" id="A0A1M5KYU0"/>
<dbReference type="OrthoDB" id="9814210at2"/>
<dbReference type="InterPro" id="IPR057736">
    <property type="entry name" value="SAF_PseI/NeuA/NeuB"/>
</dbReference>
<dbReference type="InterPro" id="IPR013974">
    <property type="entry name" value="SAF"/>
</dbReference>
<dbReference type="PANTHER" id="PTHR42966">
    <property type="entry name" value="N-ACETYLNEURAMINATE SYNTHASE"/>
    <property type="match status" value="1"/>
</dbReference>
<gene>
    <name evidence="2" type="ORF">SAMN04488109_0916</name>
</gene>
<evidence type="ECO:0000259" key="1">
    <source>
        <dbReference type="PROSITE" id="PS50844"/>
    </source>
</evidence>
<dbReference type="Gene3D" id="3.20.20.70">
    <property type="entry name" value="Aldolase class I"/>
    <property type="match status" value="1"/>
</dbReference>
<dbReference type="InterPro" id="IPR036732">
    <property type="entry name" value="AFP_Neu5c_C_sf"/>
</dbReference>
<reference evidence="2 3" key="1">
    <citation type="submission" date="2016-11" db="EMBL/GenBank/DDBJ databases">
        <authorList>
            <person name="Jaros S."/>
            <person name="Januszkiewicz K."/>
            <person name="Wedrychowicz H."/>
        </authorList>
    </citation>
    <scope>NUCLEOTIDE SEQUENCE [LARGE SCALE GENOMIC DNA]</scope>
    <source>
        <strain evidence="2 3">DSM 24574</strain>
    </source>
</reference>
<protein>
    <submittedName>
        <fullName evidence="2">N-acetylneuraminate synthase</fullName>
    </submittedName>
</protein>
<accession>A0A1M5KYU0</accession>
<dbReference type="PROSITE" id="PS50844">
    <property type="entry name" value="AFP_LIKE"/>
    <property type="match status" value="1"/>
</dbReference>
<dbReference type="EMBL" id="FQWQ01000001">
    <property type="protein sequence ID" value="SHG57885.1"/>
    <property type="molecule type" value="Genomic_DNA"/>
</dbReference>
<dbReference type="Pfam" id="PF03102">
    <property type="entry name" value="NeuB"/>
    <property type="match status" value="1"/>
</dbReference>
<dbReference type="Gene3D" id="3.90.1210.10">
    <property type="entry name" value="Antifreeze-like/N-acetylneuraminic acid synthase C-terminal domain"/>
    <property type="match status" value="1"/>
</dbReference>
<dbReference type="InterPro" id="IPR020007">
    <property type="entry name" value="NeuB/NeuA"/>
</dbReference>
<dbReference type="PANTHER" id="PTHR42966:SF1">
    <property type="entry name" value="SIALIC ACID SYNTHASE"/>
    <property type="match status" value="1"/>
</dbReference>
<dbReference type="SUPFAM" id="SSF51269">
    <property type="entry name" value="AFP III-like domain"/>
    <property type="match status" value="1"/>
</dbReference>
<evidence type="ECO:0000313" key="2">
    <source>
        <dbReference type="EMBL" id="SHG57885.1"/>
    </source>
</evidence>
<evidence type="ECO:0000313" key="3">
    <source>
        <dbReference type="Proteomes" id="UP000184212"/>
    </source>
</evidence>
<dbReference type="InterPro" id="IPR013785">
    <property type="entry name" value="Aldolase_TIM"/>
</dbReference>
<dbReference type="GO" id="GO:0016051">
    <property type="term" value="P:carbohydrate biosynthetic process"/>
    <property type="evidence" value="ECO:0007669"/>
    <property type="project" value="InterPro"/>
</dbReference>
<dbReference type="Proteomes" id="UP000184212">
    <property type="component" value="Unassembled WGS sequence"/>
</dbReference>
<dbReference type="SUPFAM" id="SSF51569">
    <property type="entry name" value="Aldolase"/>
    <property type="match status" value="1"/>
</dbReference>
<dbReference type="SMART" id="SM00858">
    <property type="entry name" value="SAF"/>
    <property type="match status" value="1"/>
</dbReference>
<feature type="domain" description="AFP-like" evidence="1">
    <location>
        <begin position="284"/>
        <end position="342"/>
    </location>
</feature>
<dbReference type="InterPro" id="IPR006190">
    <property type="entry name" value="SAF_AFP_Neu5Ac"/>
</dbReference>
<organism evidence="2 3">
    <name type="scientific">Chryseolinea serpens</name>
    <dbReference type="NCBI Taxonomy" id="947013"/>
    <lineage>
        <taxon>Bacteria</taxon>
        <taxon>Pseudomonadati</taxon>
        <taxon>Bacteroidota</taxon>
        <taxon>Cytophagia</taxon>
        <taxon>Cytophagales</taxon>
        <taxon>Fulvivirgaceae</taxon>
        <taxon>Chryseolinea</taxon>
    </lineage>
</organism>
<dbReference type="STRING" id="947013.SAMN04488109_0916"/>
<dbReference type="InterPro" id="IPR051690">
    <property type="entry name" value="PseI-like"/>
</dbReference>